<dbReference type="Gene3D" id="3.50.50.60">
    <property type="entry name" value="FAD/NAD(P)-binding domain"/>
    <property type="match status" value="1"/>
</dbReference>
<sequence>MVMGDAACSFNPVYGQGMTVAALEAHALDICLKRSDRKGNLKGFSRLFQFQKKVTRTLRLPWLFVSAGDASKKKKQSRAGK</sequence>
<dbReference type="SUPFAM" id="SSF51905">
    <property type="entry name" value="FAD/NAD(P)-binding domain"/>
    <property type="match status" value="1"/>
</dbReference>
<evidence type="ECO:0000313" key="2">
    <source>
        <dbReference type="Proteomes" id="UP000287352"/>
    </source>
</evidence>
<keyword evidence="2" id="KW-1185">Reference proteome</keyword>
<dbReference type="AlphaFoldDB" id="A0A402A030"/>
<proteinExistence type="predicted"/>
<dbReference type="EMBL" id="BIFR01000001">
    <property type="protein sequence ID" value="GCE12507.1"/>
    <property type="molecule type" value="Genomic_DNA"/>
</dbReference>
<gene>
    <name evidence="1" type="ORF">KTT_23660</name>
</gene>
<dbReference type="Proteomes" id="UP000287352">
    <property type="component" value="Unassembled WGS sequence"/>
</dbReference>
<evidence type="ECO:0000313" key="1">
    <source>
        <dbReference type="EMBL" id="GCE12507.1"/>
    </source>
</evidence>
<comment type="caution">
    <text evidence="1">The sequence shown here is derived from an EMBL/GenBank/DDBJ whole genome shotgun (WGS) entry which is preliminary data.</text>
</comment>
<organism evidence="1 2">
    <name type="scientific">Tengunoibacter tsumagoiensis</name>
    <dbReference type="NCBI Taxonomy" id="2014871"/>
    <lineage>
        <taxon>Bacteria</taxon>
        <taxon>Bacillati</taxon>
        <taxon>Chloroflexota</taxon>
        <taxon>Ktedonobacteria</taxon>
        <taxon>Ktedonobacterales</taxon>
        <taxon>Dictyobacteraceae</taxon>
        <taxon>Tengunoibacter</taxon>
    </lineage>
</organism>
<protein>
    <recommendedName>
        <fullName evidence="3">FAD-binding domain-containing protein</fullName>
    </recommendedName>
</protein>
<dbReference type="InterPro" id="IPR036188">
    <property type="entry name" value="FAD/NAD-bd_sf"/>
</dbReference>
<accession>A0A402A030</accession>
<evidence type="ECO:0008006" key="3">
    <source>
        <dbReference type="Google" id="ProtNLM"/>
    </source>
</evidence>
<name>A0A402A030_9CHLR</name>
<reference evidence="2" key="1">
    <citation type="submission" date="2018-12" db="EMBL/GenBank/DDBJ databases">
        <title>Tengunoibacter tsumagoiensis gen. nov., sp. nov., Dictyobacter kobayashii sp. nov., D. alpinus sp. nov., and D. joshuensis sp. nov. and description of Dictyobacteraceae fam. nov. within the order Ktedonobacterales isolated from Tengu-no-mugimeshi.</title>
        <authorList>
            <person name="Wang C.M."/>
            <person name="Zheng Y."/>
            <person name="Sakai Y."/>
            <person name="Toyoda A."/>
            <person name="Minakuchi Y."/>
            <person name="Abe K."/>
            <person name="Yokota A."/>
            <person name="Yabe S."/>
        </authorList>
    </citation>
    <scope>NUCLEOTIDE SEQUENCE [LARGE SCALE GENOMIC DNA]</scope>
    <source>
        <strain evidence="2">Uno3</strain>
    </source>
</reference>